<evidence type="ECO:0000313" key="2">
    <source>
        <dbReference type="EMBL" id="CAB1277369.1"/>
    </source>
</evidence>
<dbReference type="Proteomes" id="UP000516072">
    <property type="component" value="Chromosome"/>
</dbReference>
<organism evidence="2 3">
    <name type="scientific">Candidatus Nitrosacidococcus tergens</name>
    <dbReference type="NCBI Taxonomy" id="553981"/>
    <lineage>
        <taxon>Bacteria</taxon>
        <taxon>Pseudomonadati</taxon>
        <taxon>Pseudomonadota</taxon>
        <taxon>Gammaproteobacteria</taxon>
        <taxon>Chromatiales</taxon>
        <taxon>Chromatiaceae</taxon>
        <taxon>Candidatus Nitrosacidococcus</taxon>
    </lineage>
</organism>
<protein>
    <recommendedName>
        <fullName evidence="4">Porin domain-containing protein</fullName>
    </recommendedName>
</protein>
<feature type="signal peptide" evidence="1">
    <location>
        <begin position="1"/>
        <end position="25"/>
    </location>
</feature>
<evidence type="ECO:0008006" key="4">
    <source>
        <dbReference type="Google" id="ProtNLM"/>
    </source>
</evidence>
<dbReference type="InterPro" id="IPR023614">
    <property type="entry name" value="Porin_dom_sf"/>
</dbReference>
<keyword evidence="1" id="KW-0732">Signal</keyword>
<dbReference type="KEGG" id="ntg:NSCAC_1635"/>
<keyword evidence="3" id="KW-1185">Reference proteome</keyword>
<sequence length="451" mass="48852">MKNFKNTKLAVAIAAAMGFSLPVGAIVVVGGDNGWEVSFDGNINQFYVWSDPSGRPDNVIGGNMNMSPIAEHQSRFRSGLMPSLFGFNVKAPTWNGLDIGGRISFAGEVNNSNTQNRGYNGGPGMPSQGLVNSSETTGFGGNLEFREAYFTIDGQFGQILMGRTLDVFMGKNILTDQTLFGVGATGDVHGGGFTLGRIGYGYLYPNFNAQLRWTSPDMAGVKLTAAAVDPSQVCGAAGSLVNGYVAASGANCYNTDSTPRAEGMISYARSWKDGSWEVWGSGVWQNFTRNSINQGQIIADGFTPGIENNVWGWSTGSQLRYKNWDFNGSYYSGRGLGSSFLFDADSMDASGHLRRSKGWMAQWGYTFLGHTKLAFSYGTSRQAETGTDQLMSSMGYGAVLKDQQSYTAGIYHDVNSNLKLVAEWTREINEWYGHGNRQTANVVGVGGYFFW</sequence>
<dbReference type="AlphaFoldDB" id="A0A7G1QBP5"/>
<gene>
    <name evidence="2" type="ORF">NSCAC_1635</name>
</gene>
<dbReference type="EMBL" id="LR778175">
    <property type="protein sequence ID" value="CAB1277369.1"/>
    <property type="molecule type" value="Genomic_DNA"/>
</dbReference>
<proteinExistence type="predicted"/>
<dbReference type="SUPFAM" id="SSF56935">
    <property type="entry name" value="Porins"/>
    <property type="match status" value="1"/>
</dbReference>
<dbReference type="Gene3D" id="2.40.160.10">
    <property type="entry name" value="Porin"/>
    <property type="match status" value="1"/>
</dbReference>
<name>A0A7G1QBP5_9GAMM</name>
<reference evidence="2 3" key="1">
    <citation type="submission" date="2020-03" db="EMBL/GenBank/DDBJ databases">
        <authorList>
            <person name="Picone N."/>
        </authorList>
    </citation>
    <scope>NUCLEOTIDE SEQUENCE [LARGE SCALE GENOMIC DNA]</scope>
    <source>
        <strain evidence="2">NSCAC1</strain>
    </source>
</reference>
<feature type="chain" id="PRO_5028919006" description="Porin domain-containing protein" evidence="1">
    <location>
        <begin position="26"/>
        <end position="451"/>
    </location>
</feature>
<dbReference type="RefSeq" id="WP_197744289.1">
    <property type="nucleotide sequence ID" value="NZ_LR778175.1"/>
</dbReference>
<evidence type="ECO:0000313" key="3">
    <source>
        <dbReference type="Proteomes" id="UP000516072"/>
    </source>
</evidence>
<accession>A0A7G1QBP5</accession>
<evidence type="ECO:0000256" key="1">
    <source>
        <dbReference type="SAM" id="SignalP"/>
    </source>
</evidence>